<dbReference type="EMBL" id="JACTAM010002123">
    <property type="protein sequence ID" value="KAI2645844.1"/>
    <property type="molecule type" value="Genomic_DNA"/>
</dbReference>
<organism evidence="1 2">
    <name type="scientific">Labeo rohita</name>
    <name type="common">Indian major carp</name>
    <name type="synonym">Cyprinus rohita</name>
    <dbReference type="NCBI Taxonomy" id="84645"/>
    <lineage>
        <taxon>Eukaryota</taxon>
        <taxon>Metazoa</taxon>
        <taxon>Chordata</taxon>
        <taxon>Craniata</taxon>
        <taxon>Vertebrata</taxon>
        <taxon>Euteleostomi</taxon>
        <taxon>Actinopterygii</taxon>
        <taxon>Neopterygii</taxon>
        <taxon>Teleostei</taxon>
        <taxon>Ostariophysi</taxon>
        <taxon>Cypriniformes</taxon>
        <taxon>Cyprinidae</taxon>
        <taxon>Labeoninae</taxon>
        <taxon>Labeonini</taxon>
        <taxon>Labeo</taxon>
    </lineage>
</organism>
<name>A0ABQ8L644_LABRO</name>
<reference evidence="1 2" key="1">
    <citation type="submission" date="2022-01" db="EMBL/GenBank/DDBJ databases">
        <title>A high-quality chromosome-level genome assembly of rohu carp, Labeo rohita.</title>
        <authorList>
            <person name="Arick M.A. II"/>
            <person name="Hsu C.-Y."/>
            <person name="Magbanua Z."/>
            <person name="Pechanova O."/>
            <person name="Grover C."/>
            <person name="Miller E."/>
            <person name="Thrash A."/>
            <person name="Ezzel L."/>
            <person name="Alam S."/>
            <person name="Benzie J."/>
            <person name="Hamilton M."/>
            <person name="Karsi A."/>
            <person name="Lawrence M.L."/>
            <person name="Peterson D.G."/>
        </authorList>
    </citation>
    <scope>NUCLEOTIDE SEQUENCE [LARGE SCALE GENOMIC DNA]</scope>
    <source>
        <strain evidence="2">BAU-BD-2019</strain>
        <tissue evidence="1">Blood</tissue>
    </source>
</reference>
<keyword evidence="2" id="KW-1185">Reference proteome</keyword>
<sequence length="487" mass="54256">MLHRKPPSQRRCLLLAVRHSLHGRAPSLDAWTKAHKATSFHSCFSKAPATSAIKTTTAIPSIVICFGLTIYSSYREVDRRGIETSAFKFRGLVPAHPKLKNAASRQQAWAVPWTRPLLSWLRPPPLLNLSLRRLQPLHRSNQLSIFPTPFLPPDAADASVRLPPLAAHTQQSYYYPSSTAFSHQWPAAPAADIRAGQYQPATQNHIPPFSFPSSSSYTLIQAPEANPCVRLPPQTVTAPSSLPSIPALQTKPQFTLFTVVPLSIPPNAAALEPPPVPNTVKAQILAGADVDLSSLLSLLPPAETHRQIDCGDFSVTLKNPAPSSSRTLSFSEFIIAFGRYTEIICSAFPHRWRELNDYLAIIAELALSYGRAHFYTYHKLFSAKCAVRVAQWNQCPYWGALDSDLHNRIFFSCRNKNGKNLITLKEYSLHYHDIDQAISMIKNVGRCAWLAKVDITAAFKVRLMAFCRDPLAREILFLSTPNLRVQK</sequence>
<comment type="caution">
    <text evidence="1">The sequence shown here is derived from an EMBL/GenBank/DDBJ whole genome shotgun (WGS) entry which is preliminary data.</text>
</comment>
<dbReference type="Proteomes" id="UP000830375">
    <property type="component" value="Unassembled WGS sequence"/>
</dbReference>
<evidence type="ECO:0000313" key="2">
    <source>
        <dbReference type="Proteomes" id="UP000830375"/>
    </source>
</evidence>
<proteinExistence type="predicted"/>
<protein>
    <submittedName>
        <fullName evidence="1">Filamentous hemagglutinin</fullName>
    </submittedName>
</protein>
<accession>A0ABQ8L644</accession>
<evidence type="ECO:0000313" key="1">
    <source>
        <dbReference type="EMBL" id="KAI2645844.1"/>
    </source>
</evidence>
<gene>
    <name evidence="1" type="ORF">H4Q32_025167</name>
</gene>